<accession>A0A0D2BLW7</accession>
<feature type="region of interest" description="Disordered" evidence="1">
    <location>
        <begin position="60"/>
        <end position="165"/>
    </location>
</feature>
<dbReference type="HOGENOM" id="CLU_042177_1_0_1"/>
<keyword evidence="3" id="KW-1185">Reference proteome</keyword>
<feature type="compositionally biased region" description="Polar residues" evidence="1">
    <location>
        <begin position="60"/>
        <end position="89"/>
    </location>
</feature>
<gene>
    <name evidence="2" type="ORF">PV08_09460</name>
</gene>
<feature type="region of interest" description="Disordered" evidence="1">
    <location>
        <begin position="177"/>
        <end position="233"/>
    </location>
</feature>
<protein>
    <submittedName>
        <fullName evidence="2">Uncharacterized protein</fullName>
    </submittedName>
</protein>
<evidence type="ECO:0000313" key="2">
    <source>
        <dbReference type="EMBL" id="KIW12184.1"/>
    </source>
</evidence>
<dbReference type="AlphaFoldDB" id="A0A0D2BLW7"/>
<reference evidence="2 3" key="1">
    <citation type="submission" date="2015-01" db="EMBL/GenBank/DDBJ databases">
        <title>The Genome Sequence of Exophiala spinifera CBS89968.</title>
        <authorList>
            <consortium name="The Broad Institute Genomics Platform"/>
            <person name="Cuomo C."/>
            <person name="de Hoog S."/>
            <person name="Gorbushina A."/>
            <person name="Stielow B."/>
            <person name="Teixiera M."/>
            <person name="Abouelleil A."/>
            <person name="Chapman S.B."/>
            <person name="Priest M."/>
            <person name="Young S.K."/>
            <person name="Wortman J."/>
            <person name="Nusbaum C."/>
            <person name="Birren B."/>
        </authorList>
    </citation>
    <scope>NUCLEOTIDE SEQUENCE [LARGE SCALE GENOMIC DNA]</scope>
    <source>
        <strain evidence="2 3">CBS 89968</strain>
    </source>
</reference>
<dbReference type="GeneID" id="27336543"/>
<dbReference type="OrthoDB" id="5391950at2759"/>
<feature type="compositionally biased region" description="Basic and acidic residues" evidence="1">
    <location>
        <begin position="140"/>
        <end position="151"/>
    </location>
</feature>
<feature type="region of interest" description="Disordered" evidence="1">
    <location>
        <begin position="1"/>
        <end position="20"/>
    </location>
</feature>
<feature type="compositionally biased region" description="Polar residues" evidence="1">
    <location>
        <begin position="112"/>
        <end position="128"/>
    </location>
</feature>
<sequence>MTSASASPKRKRGQETHLETRVILSQQLFAHDVDEEDTGSPRTKVARKFDGLEIDNDLFTLQHNHTSSSPRPCQTAQLSATSADATSGRSIDAKSMMPTQPPSTSSPAVAGNAQSISAASLATKSRSGSPPLAGELSDQFWHDSEITGHDPDPDDPDDDLYGINGVGFRPTAAIAWSRSRRRKQQLEEYKNREAREARQQRSERRKRGISDSEDVPSLDNSPRKSVRVHFEDG</sequence>
<feature type="compositionally biased region" description="Low complexity" evidence="1">
    <location>
        <begin position="95"/>
        <end position="107"/>
    </location>
</feature>
<dbReference type="RefSeq" id="XP_016232400.1">
    <property type="nucleotide sequence ID" value="XM_016383777.1"/>
</dbReference>
<organism evidence="2 3">
    <name type="scientific">Exophiala spinifera</name>
    <dbReference type="NCBI Taxonomy" id="91928"/>
    <lineage>
        <taxon>Eukaryota</taxon>
        <taxon>Fungi</taxon>
        <taxon>Dikarya</taxon>
        <taxon>Ascomycota</taxon>
        <taxon>Pezizomycotina</taxon>
        <taxon>Eurotiomycetes</taxon>
        <taxon>Chaetothyriomycetidae</taxon>
        <taxon>Chaetothyriales</taxon>
        <taxon>Herpotrichiellaceae</taxon>
        <taxon>Exophiala</taxon>
    </lineage>
</organism>
<dbReference type="EMBL" id="KN847498">
    <property type="protein sequence ID" value="KIW12184.1"/>
    <property type="molecule type" value="Genomic_DNA"/>
</dbReference>
<dbReference type="Proteomes" id="UP000053328">
    <property type="component" value="Unassembled WGS sequence"/>
</dbReference>
<evidence type="ECO:0000256" key="1">
    <source>
        <dbReference type="SAM" id="MobiDB-lite"/>
    </source>
</evidence>
<feature type="compositionally biased region" description="Basic and acidic residues" evidence="1">
    <location>
        <begin position="184"/>
        <end position="202"/>
    </location>
</feature>
<dbReference type="VEuPathDB" id="FungiDB:PV08_09460"/>
<evidence type="ECO:0000313" key="3">
    <source>
        <dbReference type="Proteomes" id="UP000053328"/>
    </source>
</evidence>
<name>A0A0D2BLW7_9EURO</name>
<proteinExistence type="predicted"/>